<protein>
    <recommendedName>
        <fullName evidence="4">DUF2306 domain-containing protein</fullName>
    </recommendedName>
</protein>
<proteinExistence type="predicted"/>
<gene>
    <name evidence="2" type="ORF">SAMN05660429_01136</name>
</gene>
<keyword evidence="1" id="KW-1133">Transmembrane helix</keyword>
<keyword evidence="3" id="KW-1185">Reference proteome</keyword>
<feature type="transmembrane region" description="Helical" evidence="1">
    <location>
        <begin position="43"/>
        <end position="62"/>
    </location>
</feature>
<evidence type="ECO:0000313" key="2">
    <source>
        <dbReference type="EMBL" id="SET16844.1"/>
    </source>
</evidence>
<feature type="transmembrane region" description="Helical" evidence="1">
    <location>
        <begin position="164"/>
        <end position="180"/>
    </location>
</feature>
<dbReference type="EMBL" id="FOHK01000005">
    <property type="protein sequence ID" value="SET16844.1"/>
    <property type="molecule type" value="Genomic_DNA"/>
</dbReference>
<name>A0A1I0CBN1_THASX</name>
<feature type="transmembrane region" description="Helical" evidence="1">
    <location>
        <begin position="12"/>
        <end position="31"/>
    </location>
</feature>
<feature type="transmembrane region" description="Helical" evidence="1">
    <location>
        <begin position="101"/>
        <end position="118"/>
    </location>
</feature>
<organism evidence="2 3">
    <name type="scientific">Thalassotalea agarivorans</name>
    <name type="common">Thalassomonas agarivorans</name>
    <dbReference type="NCBI Taxonomy" id="349064"/>
    <lineage>
        <taxon>Bacteria</taxon>
        <taxon>Pseudomonadati</taxon>
        <taxon>Pseudomonadota</taxon>
        <taxon>Gammaproteobacteria</taxon>
        <taxon>Alteromonadales</taxon>
        <taxon>Colwelliaceae</taxon>
        <taxon>Thalassotalea</taxon>
    </lineage>
</organism>
<dbReference type="Proteomes" id="UP000199308">
    <property type="component" value="Unassembled WGS sequence"/>
</dbReference>
<reference evidence="2 3" key="1">
    <citation type="submission" date="2016-10" db="EMBL/GenBank/DDBJ databases">
        <authorList>
            <person name="de Groot N.N."/>
        </authorList>
    </citation>
    <scope>NUCLEOTIDE SEQUENCE [LARGE SCALE GENOMIC DNA]</scope>
    <source>
        <strain evidence="2 3">DSM 19706</strain>
    </source>
</reference>
<evidence type="ECO:0000256" key="1">
    <source>
        <dbReference type="SAM" id="Phobius"/>
    </source>
</evidence>
<dbReference type="OrthoDB" id="5653727at2"/>
<keyword evidence="1" id="KW-0472">Membrane</keyword>
<evidence type="ECO:0000313" key="3">
    <source>
        <dbReference type="Proteomes" id="UP000199308"/>
    </source>
</evidence>
<feature type="transmembrane region" description="Helical" evidence="1">
    <location>
        <begin position="124"/>
        <end position="144"/>
    </location>
</feature>
<accession>A0A1I0CBN1</accession>
<feature type="transmembrane region" description="Helical" evidence="1">
    <location>
        <begin position="68"/>
        <end position="89"/>
    </location>
</feature>
<evidence type="ECO:0008006" key="4">
    <source>
        <dbReference type="Google" id="ProtNLM"/>
    </source>
</evidence>
<sequence length="217" mass="24150">MFDQMGHFEPITYIAHAVVGLLSLFAALVAMSVVKGGSHHRKFGWFFVAAIAVTSATAYFFFYQRPTGPFEVLGATLALYFVSSAILSFKRYDKVRKASHIFFAVILILVVIGLAALLKQNFQIPVRVFVLVTHIVLVVSLLVADLRFAFAEQVSQQKRVSRHFYRMFLTFGLALASAIGNIMNIPVPMCVAVSFIVMTCVHYLVVKSRFKSDMAVA</sequence>
<keyword evidence="1" id="KW-0812">Transmembrane</keyword>
<dbReference type="AlphaFoldDB" id="A0A1I0CBN1"/>
<dbReference type="RefSeq" id="WP_093328395.1">
    <property type="nucleotide sequence ID" value="NZ_AP027363.1"/>
</dbReference>
<feature type="transmembrane region" description="Helical" evidence="1">
    <location>
        <begin position="186"/>
        <end position="206"/>
    </location>
</feature>